<feature type="compositionally biased region" description="Polar residues" evidence="1">
    <location>
        <begin position="97"/>
        <end position="110"/>
    </location>
</feature>
<feature type="region of interest" description="Disordered" evidence="1">
    <location>
        <begin position="1"/>
        <end position="113"/>
    </location>
</feature>
<dbReference type="OMA" id="DFDSEML"/>
<feature type="compositionally biased region" description="Low complexity" evidence="1">
    <location>
        <begin position="71"/>
        <end position="80"/>
    </location>
</feature>
<evidence type="ECO:0000313" key="2">
    <source>
        <dbReference type="EMBL" id="EEH45623.2"/>
    </source>
</evidence>
<dbReference type="Proteomes" id="UP000001628">
    <property type="component" value="Unassembled WGS sequence"/>
</dbReference>
<dbReference type="eggNOG" id="ENOG502SWHW">
    <property type="taxonomic scope" value="Eukaryota"/>
</dbReference>
<dbReference type="OrthoDB" id="5377039at2759"/>
<dbReference type="VEuPathDB" id="FungiDB:PADG_01773"/>
<evidence type="ECO:0000313" key="3">
    <source>
        <dbReference type="Proteomes" id="UP000001628"/>
    </source>
</evidence>
<dbReference type="KEGG" id="pbn:PADG_01773"/>
<feature type="compositionally biased region" description="Low complexity" evidence="1">
    <location>
        <begin position="15"/>
        <end position="28"/>
    </location>
</feature>
<dbReference type="GeneID" id="22581372"/>
<evidence type="ECO:0000256" key="1">
    <source>
        <dbReference type="SAM" id="MobiDB-lite"/>
    </source>
</evidence>
<keyword evidence="3" id="KW-1185">Reference proteome</keyword>
<gene>
    <name evidence="2" type="ORF">PADG_01773</name>
</gene>
<dbReference type="HOGENOM" id="CLU_115980_0_0_1"/>
<organism evidence="2 3">
    <name type="scientific">Paracoccidioides brasiliensis (strain Pb18)</name>
    <dbReference type="NCBI Taxonomy" id="502780"/>
    <lineage>
        <taxon>Eukaryota</taxon>
        <taxon>Fungi</taxon>
        <taxon>Dikarya</taxon>
        <taxon>Ascomycota</taxon>
        <taxon>Pezizomycotina</taxon>
        <taxon>Eurotiomycetes</taxon>
        <taxon>Eurotiomycetidae</taxon>
        <taxon>Onygenales</taxon>
        <taxon>Ajellomycetaceae</taxon>
        <taxon>Paracoccidioides</taxon>
    </lineage>
</organism>
<proteinExistence type="predicted"/>
<protein>
    <submittedName>
        <fullName evidence="2">Uncharacterized protein</fullName>
    </submittedName>
</protein>
<accession>C1G4A7</accession>
<name>C1G4A7_PARBD</name>
<dbReference type="InParanoid" id="C1G4A7"/>
<dbReference type="EMBL" id="KN275958">
    <property type="protein sequence ID" value="EEH45623.2"/>
    <property type="molecule type" value="Genomic_DNA"/>
</dbReference>
<reference evidence="2 3" key="1">
    <citation type="journal article" date="2011" name="PLoS Genet.">
        <title>Comparative genomic analysis of human fungal pathogens causing paracoccidioidomycosis.</title>
        <authorList>
            <person name="Desjardins C.A."/>
            <person name="Champion M.D."/>
            <person name="Holder J.W."/>
            <person name="Muszewska A."/>
            <person name="Goldberg J."/>
            <person name="Bailao A.M."/>
            <person name="Brigido M.M."/>
            <person name="Ferreira M.E."/>
            <person name="Garcia A.M."/>
            <person name="Grynberg M."/>
            <person name="Gujja S."/>
            <person name="Heiman D.I."/>
            <person name="Henn M.R."/>
            <person name="Kodira C.D."/>
            <person name="Leon-Narvaez H."/>
            <person name="Longo L.V."/>
            <person name="Ma L.J."/>
            <person name="Malavazi I."/>
            <person name="Matsuo A.L."/>
            <person name="Morais F.V."/>
            <person name="Pereira M."/>
            <person name="Rodriguez-Brito S."/>
            <person name="Sakthikumar S."/>
            <person name="Salem-Izacc S.M."/>
            <person name="Sykes S.M."/>
            <person name="Teixeira M.M."/>
            <person name="Vallejo M.C."/>
            <person name="Walter M.E."/>
            <person name="Yandava C."/>
            <person name="Young S."/>
            <person name="Zeng Q."/>
            <person name="Zucker J."/>
            <person name="Felipe M.S."/>
            <person name="Goldman G.H."/>
            <person name="Haas B.J."/>
            <person name="McEwen J.G."/>
            <person name="Nino-Vega G."/>
            <person name="Puccia R."/>
            <person name="San-Blas G."/>
            <person name="Soares C.M."/>
            <person name="Birren B.W."/>
            <person name="Cuomo C.A."/>
        </authorList>
    </citation>
    <scope>NUCLEOTIDE SEQUENCE [LARGE SCALE GENOMIC DNA]</scope>
    <source>
        <strain evidence="2 3">Pb18</strain>
    </source>
</reference>
<sequence>MTLFLDQDGDSEMLSSSGSSQSSPQTPTAFPTLGHSANFPGSELSPPGSQDAIGAESSKMAYDDSHLKYVAGASSQQPGGDSSGGVGGGEKWEDQSAAISQTEPGASWNNKKAEEEYQRAMELVVDQDFSLKEFGDPFDDKDMTEG</sequence>
<dbReference type="AlphaFoldDB" id="C1G4A7"/>
<dbReference type="RefSeq" id="XP_010757066.1">
    <property type="nucleotide sequence ID" value="XM_010758764.1"/>
</dbReference>